<sequence length="477" mass="56406">MKWCCFLFWFFYRLILACLAHFNWFLAVYTNCIYFTLWKSYDLLWFWMHLTLCTCFQSLRRENYMDVWSNLIWKRYTKYPDKTYKQLYLALYGGKGTKAERALQRMDTIEIREREQSRLRPDSSSSSSEGENDIDEFDAARVNKTTMCGPRVIPEVIAEEEAECRKYVYVGQAVDSQADLESRQRQGREDEEDLLPPVRPPRASKESSASNQAPNNNQSNTQTSKPVENGGSSPQNRVVFKDVVPVRPPPRRSDSEESKKSAWGRIVNMIPNPLKNKANGEKKEADPNALDVLVPNFTNTYDVLDEKKLEKRAKRDRKALTQRVRRRIREELREAARRERRRKKIADSIELLLQLLRMMTSFAVLVGNIRKTFIPAQFKYLKPGQHAYDNYELLLLFRVTTFLDVSMFWTNIMWVYCLQWHLCCRLGFMRFWMWLAMLSTIAMVVMIAPMSYAMNELDLSWCRFRPNSTLEKYQPKW</sequence>
<keyword evidence="2" id="KW-0472">Membrane</keyword>
<gene>
    <name evidence="3" type="primary">Acey_s0051.g2077</name>
    <name evidence="3" type="synonym">Acey-F59F4.3</name>
    <name evidence="3" type="ORF">Y032_0051g2077</name>
</gene>
<comment type="caution">
    <text evidence="3">The sequence shown here is derived from an EMBL/GenBank/DDBJ whole genome shotgun (WGS) entry which is preliminary data.</text>
</comment>
<evidence type="ECO:0000256" key="2">
    <source>
        <dbReference type="SAM" id="Phobius"/>
    </source>
</evidence>
<feature type="region of interest" description="Disordered" evidence="1">
    <location>
        <begin position="178"/>
        <end position="264"/>
    </location>
</feature>
<feature type="compositionally biased region" description="Basic and acidic residues" evidence="1">
    <location>
        <begin position="251"/>
        <end position="260"/>
    </location>
</feature>
<dbReference type="OrthoDB" id="5803839at2759"/>
<proteinExistence type="predicted"/>
<dbReference type="Proteomes" id="UP000024635">
    <property type="component" value="Unassembled WGS sequence"/>
</dbReference>
<evidence type="ECO:0000313" key="3">
    <source>
        <dbReference type="EMBL" id="EYC11211.1"/>
    </source>
</evidence>
<reference evidence="4" key="1">
    <citation type="journal article" date="2015" name="Nat. Genet.">
        <title>The genome and transcriptome of the zoonotic hookworm Ancylostoma ceylanicum identify infection-specific gene families.</title>
        <authorList>
            <person name="Schwarz E.M."/>
            <person name="Hu Y."/>
            <person name="Antoshechkin I."/>
            <person name="Miller M.M."/>
            <person name="Sternberg P.W."/>
            <person name="Aroian R.V."/>
        </authorList>
    </citation>
    <scope>NUCLEOTIDE SEQUENCE</scope>
    <source>
        <strain evidence="4">HY135</strain>
    </source>
</reference>
<feature type="transmembrane region" description="Helical" evidence="2">
    <location>
        <begin position="12"/>
        <end position="37"/>
    </location>
</feature>
<organism evidence="3 4">
    <name type="scientific">Ancylostoma ceylanicum</name>
    <dbReference type="NCBI Taxonomy" id="53326"/>
    <lineage>
        <taxon>Eukaryota</taxon>
        <taxon>Metazoa</taxon>
        <taxon>Ecdysozoa</taxon>
        <taxon>Nematoda</taxon>
        <taxon>Chromadorea</taxon>
        <taxon>Rhabditida</taxon>
        <taxon>Rhabditina</taxon>
        <taxon>Rhabditomorpha</taxon>
        <taxon>Strongyloidea</taxon>
        <taxon>Ancylostomatidae</taxon>
        <taxon>Ancylostomatinae</taxon>
        <taxon>Ancylostoma</taxon>
    </lineage>
</organism>
<evidence type="ECO:0000313" key="4">
    <source>
        <dbReference type="Proteomes" id="UP000024635"/>
    </source>
</evidence>
<keyword evidence="2" id="KW-0812">Transmembrane</keyword>
<feature type="compositionally biased region" description="Low complexity" evidence="1">
    <location>
        <begin position="207"/>
        <end position="224"/>
    </location>
</feature>
<evidence type="ECO:0000256" key="1">
    <source>
        <dbReference type="SAM" id="MobiDB-lite"/>
    </source>
</evidence>
<keyword evidence="2" id="KW-1133">Transmembrane helix</keyword>
<feature type="region of interest" description="Disordered" evidence="1">
    <location>
        <begin position="114"/>
        <end position="138"/>
    </location>
</feature>
<feature type="transmembrane region" description="Helical" evidence="2">
    <location>
        <begin position="431"/>
        <end position="454"/>
    </location>
</feature>
<name>A0A016U8F0_9BILA</name>
<accession>A0A016U8F0</accession>
<dbReference type="EMBL" id="JARK01001387">
    <property type="protein sequence ID" value="EYC11211.1"/>
    <property type="molecule type" value="Genomic_DNA"/>
</dbReference>
<protein>
    <submittedName>
        <fullName evidence="3">Uncharacterized protein</fullName>
    </submittedName>
</protein>
<feature type="transmembrane region" description="Helical" evidence="2">
    <location>
        <begin position="393"/>
        <end position="419"/>
    </location>
</feature>
<dbReference type="AlphaFoldDB" id="A0A016U8F0"/>
<keyword evidence="4" id="KW-1185">Reference proteome</keyword>